<dbReference type="InterPro" id="IPR000671">
    <property type="entry name" value="Peptidase_A31"/>
</dbReference>
<comment type="similarity">
    <text evidence="1">Belongs to the peptidase A31 family.</text>
</comment>
<dbReference type="PRINTS" id="PR00446">
    <property type="entry name" value="HYDRGNUPTAKE"/>
</dbReference>
<dbReference type="PANTHER" id="PTHR30302">
    <property type="entry name" value="HYDROGENASE 1 MATURATION PROTEASE"/>
    <property type="match status" value="1"/>
</dbReference>
<reference evidence="5" key="1">
    <citation type="submission" date="2021-05" db="EMBL/GenBank/DDBJ databases">
        <title>Energy efficiency and biological interactions define the core microbiome of deep oligotrophic groundwater.</title>
        <authorList>
            <person name="Mehrshad M."/>
            <person name="Lopez-Fernandez M."/>
            <person name="Bell E."/>
            <person name="Bernier-Latmani R."/>
            <person name="Bertilsson S."/>
            <person name="Dopson M."/>
        </authorList>
    </citation>
    <scope>NUCLEOTIDE SEQUENCE</scope>
    <source>
        <strain evidence="5">Modern_marine.mb.64</strain>
    </source>
</reference>
<keyword evidence="4" id="KW-0378">Hydrolase</keyword>
<name>A0A948W4C9_UNCEI</name>
<dbReference type="SUPFAM" id="SSF53163">
    <property type="entry name" value="HybD-like"/>
    <property type="match status" value="1"/>
</dbReference>
<protein>
    <submittedName>
        <fullName evidence="5">Hydrogenase maturation protease</fullName>
    </submittedName>
</protein>
<comment type="caution">
    <text evidence="5">The sequence shown here is derived from an EMBL/GenBank/DDBJ whole genome shotgun (WGS) entry which is preliminary data.</text>
</comment>
<dbReference type="GO" id="GO:0016485">
    <property type="term" value="P:protein processing"/>
    <property type="evidence" value="ECO:0007669"/>
    <property type="project" value="TreeGrafter"/>
</dbReference>
<dbReference type="InterPro" id="IPR023430">
    <property type="entry name" value="Pept_HybD-like_dom_sf"/>
</dbReference>
<dbReference type="EMBL" id="JAHJDP010000084">
    <property type="protein sequence ID" value="MBU2692077.1"/>
    <property type="molecule type" value="Genomic_DNA"/>
</dbReference>
<accession>A0A948W4C9</accession>
<dbReference type="AlphaFoldDB" id="A0A948W4C9"/>
<evidence type="ECO:0000313" key="6">
    <source>
        <dbReference type="Proteomes" id="UP000777784"/>
    </source>
</evidence>
<dbReference type="PANTHER" id="PTHR30302:SF1">
    <property type="entry name" value="HYDROGENASE 2 MATURATION PROTEASE"/>
    <property type="match status" value="1"/>
</dbReference>
<dbReference type="Proteomes" id="UP000777784">
    <property type="component" value="Unassembled WGS sequence"/>
</dbReference>
<dbReference type="Gene3D" id="3.40.50.1450">
    <property type="entry name" value="HybD-like"/>
    <property type="match status" value="1"/>
</dbReference>
<evidence type="ECO:0000256" key="4">
    <source>
        <dbReference type="ARBA" id="ARBA00022801"/>
    </source>
</evidence>
<evidence type="ECO:0000313" key="5">
    <source>
        <dbReference type="EMBL" id="MBU2692077.1"/>
    </source>
</evidence>
<proteinExistence type="inferred from homology"/>
<gene>
    <name evidence="5" type="ORF">KJ970_14245</name>
</gene>
<dbReference type="CDD" id="cd00518">
    <property type="entry name" value="H2MP"/>
    <property type="match status" value="1"/>
</dbReference>
<organism evidence="5 6">
    <name type="scientific">Eiseniibacteriota bacterium</name>
    <dbReference type="NCBI Taxonomy" id="2212470"/>
    <lineage>
        <taxon>Bacteria</taxon>
        <taxon>Candidatus Eiseniibacteriota</taxon>
    </lineage>
</organism>
<sequence>MEIDMVKIIAVGNPYYGDDGVGAAVLTRIREESLFPNAELIDAQTDSLSLVEHFTNDGLHVIIDAAKMGLPPGGVARFLPDEVSQRIRWDRLSLHGFGLAETLELARRIDKVPERLVIIGVEPEIVEIDQGLSNSVAAAIPEILASIEAEVQSYESDHSDH</sequence>
<keyword evidence="2 5" id="KW-0645">Protease</keyword>
<evidence type="ECO:0000256" key="3">
    <source>
        <dbReference type="ARBA" id="ARBA00022750"/>
    </source>
</evidence>
<keyword evidence="3" id="KW-0064">Aspartyl protease</keyword>
<dbReference type="NCBIfam" id="TIGR00072">
    <property type="entry name" value="hydrog_prot"/>
    <property type="match status" value="1"/>
</dbReference>
<dbReference type="GO" id="GO:0008047">
    <property type="term" value="F:enzyme activator activity"/>
    <property type="evidence" value="ECO:0007669"/>
    <property type="project" value="InterPro"/>
</dbReference>
<dbReference type="Pfam" id="PF01750">
    <property type="entry name" value="HycI"/>
    <property type="match status" value="1"/>
</dbReference>
<evidence type="ECO:0000256" key="2">
    <source>
        <dbReference type="ARBA" id="ARBA00022670"/>
    </source>
</evidence>
<dbReference type="GO" id="GO:0004190">
    <property type="term" value="F:aspartic-type endopeptidase activity"/>
    <property type="evidence" value="ECO:0007669"/>
    <property type="project" value="UniProtKB-KW"/>
</dbReference>
<evidence type="ECO:0000256" key="1">
    <source>
        <dbReference type="ARBA" id="ARBA00006814"/>
    </source>
</evidence>